<evidence type="ECO:0000313" key="2">
    <source>
        <dbReference type="EMBL" id="KXA19663.1"/>
    </source>
</evidence>
<protein>
    <submittedName>
        <fullName evidence="2">Uncharacterized protein</fullName>
    </submittedName>
</protein>
<keyword evidence="1" id="KW-0812">Transmembrane</keyword>
<dbReference type="PATRIC" id="fig|2702.100.peg.994"/>
<sequence>MPWWIWLVITMFMLCMIAAGIVVVVLSAMRLAKTCFSFTDSAASKFEALNETHENDDEPTDPLFTLPIQKSAERYERTREKVVERHQHIREIHRAIWLHWDKKSLREEDIQL</sequence>
<dbReference type="EMBL" id="LRQB01000063">
    <property type="protein sequence ID" value="KXA19663.1"/>
    <property type="molecule type" value="Genomic_DNA"/>
</dbReference>
<gene>
    <name evidence="2" type="ORF">HMPREF3208_01011</name>
</gene>
<dbReference type="AlphaFoldDB" id="A0A133NTP4"/>
<dbReference type="OrthoDB" id="3243284at2"/>
<keyword evidence="1" id="KW-1133">Transmembrane helix</keyword>
<keyword evidence="1" id="KW-0472">Membrane</keyword>
<evidence type="ECO:0000313" key="3">
    <source>
        <dbReference type="Proteomes" id="UP000070687"/>
    </source>
</evidence>
<evidence type="ECO:0000256" key="1">
    <source>
        <dbReference type="SAM" id="Phobius"/>
    </source>
</evidence>
<accession>A0A133NTP4</accession>
<name>A0A133NTP4_GARVA</name>
<feature type="transmembrane region" description="Helical" evidence="1">
    <location>
        <begin position="6"/>
        <end position="28"/>
    </location>
</feature>
<comment type="caution">
    <text evidence="2">The sequence shown here is derived from an EMBL/GenBank/DDBJ whole genome shotgun (WGS) entry which is preliminary data.</text>
</comment>
<proteinExistence type="predicted"/>
<dbReference type="Proteomes" id="UP000070687">
    <property type="component" value="Unassembled WGS sequence"/>
</dbReference>
<reference evidence="2 3" key="1">
    <citation type="submission" date="2016-01" db="EMBL/GenBank/DDBJ databases">
        <authorList>
            <person name="Oliw E.H."/>
        </authorList>
    </citation>
    <scope>NUCLEOTIDE SEQUENCE [LARGE SCALE GENOMIC DNA]</scope>
    <source>
        <strain evidence="2 3">PSS_7772B</strain>
    </source>
</reference>
<dbReference type="RefSeq" id="WP_016636620.1">
    <property type="nucleotide sequence ID" value="NZ_KQ956867.1"/>
</dbReference>
<organism evidence="2 3">
    <name type="scientific">Gardnerella vaginalis</name>
    <dbReference type="NCBI Taxonomy" id="2702"/>
    <lineage>
        <taxon>Bacteria</taxon>
        <taxon>Bacillati</taxon>
        <taxon>Actinomycetota</taxon>
        <taxon>Actinomycetes</taxon>
        <taxon>Bifidobacteriales</taxon>
        <taxon>Bifidobacteriaceae</taxon>
        <taxon>Gardnerella</taxon>
    </lineage>
</organism>